<comment type="caution">
    <text evidence="1">The sequence shown here is derived from an EMBL/GenBank/DDBJ whole genome shotgun (WGS) entry which is preliminary data.</text>
</comment>
<evidence type="ECO:0000313" key="1">
    <source>
        <dbReference type="EMBL" id="KAI8025964.1"/>
    </source>
</evidence>
<reference evidence="1 2" key="1">
    <citation type="journal article" date="2022" name="Plant J.">
        <title>Chromosome-level genome of Camellia lanceoleosa provides a valuable resource for understanding genome evolution and self-incompatibility.</title>
        <authorList>
            <person name="Gong W."/>
            <person name="Xiao S."/>
            <person name="Wang L."/>
            <person name="Liao Z."/>
            <person name="Chang Y."/>
            <person name="Mo W."/>
            <person name="Hu G."/>
            <person name="Li W."/>
            <person name="Zhao G."/>
            <person name="Zhu H."/>
            <person name="Hu X."/>
            <person name="Ji K."/>
            <person name="Xiang X."/>
            <person name="Song Q."/>
            <person name="Yuan D."/>
            <person name="Jin S."/>
            <person name="Zhang L."/>
        </authorList>
    </citation>
    <scope>NUCLEOTIDE SEQUENCE [LARGE SCALE GENOMIC DNA]</scope>
    <source>
        <strain evidence="1">SQ_2022a</strain>
    </source>
</reference>
<proteinExistence type="predicted"/>
<dbReference type="Proteomes" id="UP001060215">
    <property type="component" value="Chromosome 3"/>
</dbReference>
<gene>
    <name evidence="1" type="ORF">LOK49_LG02G01034</name>
</gene>
<dbReference type="EMBL" id="CM045760">
    <property type="protein sequence ID" value="KAI8025964.1"/>
    <property type="molecule type" value="Genomic_DNA"/>
</dbReference>
<sequence length="114" mass="13173">MCLPSRITSFFPPWLFWHHGQEGMKLICGTRIAGMNHKKKKGRQVYLGAYDDEEAAAQDKQPLYWWFEWDDINGPKAVICAVASWIADLGESVIGDSRQEKEGFRWLRMHCSVV</sequence>
<accession>A0ACC0IJI5</accession>
<name>A0ACC0IJI5_9ERIC</name>
<evidence type="ECO:0000313" key="2">
    <source>
        <dbReference type="Proteomes" id="UP001060215"/>
    </source>
</evidence>
<protein>
    <submittedName>
        <fullName evidence="1">Uncharacterized protein</fullName>
    </submittedName>
</protein>
<keyword evidence="2" id="KW-1185">Reference proteome</keyword>
<organism evidence="1 2">
    <name type="scientific">Camellia lanceoleosa</name>
    <dbReference type="NCBI Taxonomy" id="1840588"/>
    <lineage>
        <taxon>Eukaryota</taxon>
        <taxon>Viridiplantae</taxon>
        <taxon>Streptophyta</taxon>
        <taxon>Embryophyta</taxon>
        <taxon>Tracheophyta</taxon>
        <taxon>Spermatophyta</taxon>
        <taxon>Magnoliopsida</taxon>
        <taxon>eudicotyledons</taxon>
        <taxon>Gunneridae</taxon>
        <taxon>Pentapetalae</taxon>
        <taxon>asterids</taxon>
        <taxon>Ericales</taxon>
        <taxon>Theaceae</taxon>
        <taxon>Camellia</taxon>
    </lineage>
</organism>